<evidence type="ECO:0000313" key="2">
    <source>
        <dbReference type="Proteomes" id="UP001152795"/>
    </source>
</evidence>
<evidence type="ECO:0000313" key="1">
    <source>
        <dbReference type="EMBL" id="CAB4001506.1"/>
    </source>
</evidence>
<dbReference type="Proteomes" id="UP001152795">
    <property type="component" value="Unassembled WGS sequence"/>
</dbReference>
<proteinExistence type="predicted"/>
<protein>
    <submittedName>
        <fullName evidence="1">Uncharacterized protein</fullName>
    </submittedName>
</protein>
<keyword evidence="2" id="KW-1185">Reference proteome</keyword>
<accession>A0A7D9E5B4</accession>
<reference evidence="1" key="1">
    <citation type="submission" date="2020-04" db="EMBL/GenBank/DDBJ databases">
        <authorList>
            <person name="Alioto T."/>
            <person name="Alioto T."/>
            <person name="Gomez Garrido J."/>
        </authorList>
    </citation>
    <scope>NUCLEOTIDE SEQUENCE</scope>
    <source>
        <strain evidence="1">A484AB</strain>
    </source>
</reference>
<comment type="caution">
    <text evidence="1">The sequence shown here is derived from an EMBL/GenBank/DDBJ whole genome shotgun (WGS) entry which is preliminary data.</text>
</comment>
<organism evidence="1 2">
    <name type="scientific">Paramuricea clavata</name>
    <name type="common">Red gorgonian</name>
    <name type="synonym">Violescent sea-whip</name>
    <dbReference type="NCBI Taxonomy" id="317549"/>
    <lineage>
        <taxon>Eukaryota</taxon>
        <taxon>Metazoa</taxon>
        <taxon>Cnidaria</taxon>
        <taxon>Anthozoa</taxon>
        <taxon>Octocorallia</taxon>
        <taxon>Malacalcyonacea</taxon>
        <taxon>Plexauridae</taxon>
        <taxon>Paramuricea</taxon>
    </lineage>
</organism>
<dbReference type="EMBL" id="CACRXK020004104">
    <property type="protein sequence ID" value="CAB4001506.1"/>
    <property type="molecule type" value="Genomic_DNA"/>
</dbReference>
<name>A0A7D9E5B4_PARCT</name>
<dbReference type="AlphaFoldDB" id="A0A7D9E5B4"/>
<gene>
    <name evidence="1" type="ORF">PACLA_8A069437</name>
</gene>
<sequence>MTAEVYNAVLLTAGAVGISMASKKLLKEPLGTPENVKGMNGYAEEAHRHNLAMENLTAEREKYLEEVNDRRNRIAELKSELAEANKDINSTNKSLELVRRINELTHKAMPRRPQLSNHYKPSSEMEEYMAIFGLITGGVYRGMEWLEMVTPDEMARVGRKANTLEELEATVRKYVESRIKTKHTYDPVCSECGSKSIVIIDGADVCTQCGTSDRNGFTYYVSYNHNKDDYLKKKSCHNRVRWFERHLLEHVASGDRDTIREQFRSIVRCIQRLRLQRGRNIVRYKFYLLRIASMNNITLRNPPEDIKTKRIVDILENRLYGRVFPELGWKPINCKYYNNWKLNNKL</sequence>